<evidence type="ECO:0000256" key="5">
    <source>
        <dbReference type="ARBA" id="ARBA00022801"/>
    </source>
</evidence>
<dbReference type="FunFam" id="2.160.20.10:FF:000004">
    <property type="entry name" value="Pectin lyase-like superfamily protein"/>
    <property type="match status" value="1"/>
</dbReference>
<evidence type="ECO:0000256" key="4">
    <source>
        <dbReference type="ARBA" id="ARBA00022525"/>
    </source>
</evidence>
<keyword evidence="7" id="KW-0961">Cell wall biogenesis/degradation</keyword>
<dbReference type="PANTHER" id="PTHR31375">
    <property type="match status" value="1"/>
</dbReference>
<comment type="similarity">
    <text evidence="2 9">Belongs to the glycosyl hydrolase 28 family.</text>
</comment>
<dbReference type="InterPro" id="IPR011050">
    <property type="entry name" value="Pectin_lyase_fold/virulence"/>
</dbReference>
<dbReference type="CAZy" id="GH28">
    <property type="family name" value="Glycoside Hydrolase Family 28"/>
</dbReference>
<dbReference type="SUPFAM" id="SSF51126">
    <property type="entry name" value="Pectin lyase-like"/>
    <property type="match status" value="1"/>
</dbReference>
<evidence type="ECO:0000313" key="10">
    <source>
        <dbReference type="EMBL" id="ABY21306.1"/>
    </source>
</evidence>
<keyword evidence="4" id="KW-0964">Secreted</keyword>
<dbReference type="Pfam" id="PF00295">
    <property type="entry name" value="Glyco_hydro_28"/>
    <property type="match status" value="1"/>
</dbReference>
<evidence type="ECO:0000256" key="6">
    <source>
        <dbReference type="ARBA" id="ARBA00023295"/>
    </source>
</evidence>
<dbReference type="PROSITE" id="PS00502">
    <property type="entry name" value="POLYGALACTURONASE"/>
    <property type="match status" value="1"/>
</dbReference>
<dbReference type="GO" id="GO:0071555">
    <property type="term" value="P:cell wall organization"/>
    <property type="evidence" value="ECO:0007669"/>
    <property type="project" value="UniProtKB-KW"/>
</dbReference>
<organism evidence="10">
    <name type="scientific">Platanus orientalis</name>
    <name type="common">Oriental plane-tree</name>
    <dbReference type="NCBI Taxonomy" id="122832"/>
    <lineage>
        <taxon>Eukaryota</taxon>
        <taxon>Viridiplantae</taxon>
        <taxon>Streptophyta</taxon>
        <taxon>Embryophyta</taxon>
        <taxon>Tracheophyta</taxon>
        <taxon>Spermatophyta</taxon>
        <taxon>Magnoliopsida</taxon>
        <taxon>Proteales</taxon>
        <taxon>Platanaceae</taxon>
        <taxon>Platanus</taxon>
    </lineage>
</organism>
<dbReference type="GO" id="GO:0004650">
    <property type="term" value="F:polygalacturonase activity"/>
    <property type="evidence" value="ECO:0007669"/>
    <property type="project" value="InterPro"/>
</dbReference>
<evidence type="ECO:0000256" key="8">
    <source>
        <dbReference type="PROSITE-ProRule" id="PRU10052"/>
    </source>
</evidence>
<dbReference type="InterPro" id="IPR006626">
    <property type="entry name" value="PbH1"/>
</dbReference>
<comment type="subcellular location">
    <subcellularLocation>
        <location evidence="1">Secreted</location>
        <location evidence="1">Cell wall</location>
    </subcellularLocation>
</comment>
<dbReference type="Gene3D" id="2.160.20.10">
    <property type="entry name" value="Single-stranded right-handed beta-helix, Pectin lyase-like"/>
    <property type="match status" value="1"/>
</dbReference>
<dbReference type="InterPro" id="IPR012334">
    <property type="entry name" value="Pectin_lyas_fold"/>
</dbReference>
<sequence>MRGVQSSGGTFNVNDYGAKGSGDISQAVMKAWEAACASPGPSTVLIPTGNYIMGEVLLEGPCKGSKIGFQLDGVVKAPADVSAFKSEGWVVFNHVDGLTVSGKGTFDGQGQKAWAANNCDKDENCNRPPMNIRFNFLKNAVVRDITSMNSKMFHINVLECDNISFQHVTISAPGTSINTDGIHIGLSRGVTITDTNIATGDDCVSIGPGSQNVTVTKVNCGPGHGISVGSLGKYKDEKDVRGITVTGCTFTGTSNGVRVKTWPDSPPGVATDMAFEDLTMKNVQNPVILDQEYCPYGQCSLKAPSRVKLSNIKFNNIRGTSSGPDAIVIACSHGFPCSNLEIGEINLALHAAGAPANSTCTNAKPIFSGKQVPAIKCA</sequence>
<dbReference type="GO" id="GO:0005975">
    <property type="term" value="P:carbohydrate metabolic process"/>
    <property type="evidence" value="ECO:0007669"/>
    <property type="project" value="InterPro"/>
</dbReference>
<keyword evidence="5 9" id="KW-0378">Hydrolase</keyword>
<dbReference type="AlphaFoldDB" id="A9YUH5"/>
<dbReference type="Allergome" id="4077">
    <property type="allergen name" value="Pla or 2"/>
</dbReference>
<accession>A9YUH5</accession>
<protein>
    <submittedName>
        <fullName evidence="10">Pollen allergen Pla o 2</fullName>
    </submittedName>
</protein>
<evidence type="ECO:0000256" key="2">
    <source>
        <dbReference type="ARBA" id="ARBA00008834"/>
    </source>
</evidence>
<evidence type="ECO:0000256" key="9">
    <source>
        <dbReference type="RuleBase" id="RU361169"/>
    </source>
</evidence>
<dbReference type="Allergome" id="5771">
    <property type="allergen name" value="Pla or 2.0101"/>
</dbReference>
<dbReference type="InterPro" id="IPR000743">
    <property type="entry name" value="Glyco_hydro_28"/>
</dbReference>
<name>A9YUH5_PLAOI</name>
<keyword evidence="3" id="KW-0134">Cell wall</keyword>
<feature type="active site" evidence="8">
    <location>
        <position position="224"/>
    </location>
</feature>
<proteinExistence type="evidence at transcript level"/>
<evidence type="ECO:0000256" key="7">
    <source>
        <dbReference type="ARBA" id="ARBA00023316"/>
    </source>
</evidence>
<reference evidence="10" key="1">
    <citation type="submission" date="2007-11" db="EMBL/GenBank/DDBJ databases">
        <title>Oriental plane pollen allergy: characterization of allergens and crossreactivity between divergent species.</title>
        <authorList>
            <person name="Varasteh A."/>
            <person name="Pazouki N."/>
            <person name="Nejadsattari T."/>
            <person name="Khavari-Nejad R.A."/>
            <person name="Sankian M."/>
        </authorList>
    </citation>
    <scope>NUCLEOTIDE SEQUENCE</scope>
</reference>
<keyword evidence="6 9" id="KW-0326">Glycosidase</keyword>
<evidence type="ECO:0000256" key="1">
    <source>
        <dbReference type="ARBA" id="ARBA00004191"/>
    </source>
</evidence>
<dbReference type="EMBL" id="EU296477">
    <property type="protein sequence ID" value="ABY21306.1"/>
    <property type="molecule type" value="mRNA"/>
</dbReference>
<evidence type="ECO:0000256" key="3">
    <source>
        <dbReference type="ARBA" id="ARBA00022512"/>
    </source>
</evidence>
<dbReference type="SMR" id="A9YUH5"/>
<dbReference type="SMART" id="SM00710">
    <property type="entry name" value="PbH1"/>
    <property type="match status" value="5"/>
</dbReference>